<dbReference type="InterPro" id="IPR046433">
    <property type="entry name" value="ActCoA_hydro"/>
</dbReference>
<dbReference type="Proteomes" id="UP000430146">
    <property type="component" value="Unassembled WGS sequence"/>
</dbReference>
<evidence type="ECO:0000313" key="2">
    <source>
        <dbReference type="EMBL" id="CAA0131915.1"/>
    </source>
</evidence>
<evidence type="ECO:0000313" key="3">
    <source>
        <dbReference type="Proteomes" id="UP000430146"/>
    </source>
</evidence>
<dbReference type="PANTHER" id="PTHR21432:SF20">
    <property type="entry name" value="ACETYL-COA HYDROLASE"/>
    <property type="match status" value="1"/>
</dbReference>
<sequence>MSLQVTVGVGGTLRHRPRLAWQGIGMPKELTAQEAAAQLENADTLGIPLGPGQPPAFLRALGEREDWTDLRVYGALLAVGTDLFSRAGVHYLSGFFGPLERALRDSGANIEFAPADFRRFGPLLQRQAPRVMTTVAALPDADGWCSLSLHAGGTIDELRRAAADPDRLLVVEVSQGYPRTFGLGEKHRHAVHVDEIDVLVRSAEAPLALPGPPPTDADMAIARHSVAFIRPGCTLQTGIGSIPSQIATLLAEGDGGDYGLHSEMFTDGCMQLHRAGKVSNAAKGQYDGISVTTFAFGTSELYEWLDGNSDVAFLPVEIVNSPEVIAANHNMISINGALAVDIGGQVVADTIDGNQFSGVGGAEDFVAGAGLELSDRSLICLPSTFEKDGTLHSRIVPWFGPGAVITTPRHHVDVIVTEYGAAELEGLTVRERGRALAAIAHPRFRDELLLAADRAAKGCSPVV</sequence>
<feature type="domain" description="Acetyl-CoA hydrolase/transferase C-terminal" evidence="1">
    <location>
        <begin position="297"/>
        <end position="449"/>
    </location>
</feature>
<dbReference type="GO" id="GO:0006083">
    <property type="term" value="P:acetate metabolic process"/>
    <property type="evidence" value="ECO:0007669"/>
    <property type="project" value="InterPro"/>
</dbReference>
<accession>A0A5S9R6I4</accession>
<dbReference type="Gene3D" id="3.40.1080.10">
    <property type="entry name" value="Glutaconate Coenzyme A-transferase"/>
    <property type="match status" value="1"/>
</dbReference>
<gene>
    <name evidence="2" type="ORF">AELLOGFF_01518</name>
</gene>
<dbReference type="InterPro" id="IPR037171">
    <property type="entry name" value="NagB/RpiA_transferase-like"/>
</dbReference>
<dbReference type="EC" id="2.8.3.-" evidence="2"/>
<dbReference type="PANTHER" id="PTHR21432">
    <property type="entry name" value="ACETYL-COA HYDROLASE-RELATED"/>
    <property type="match status" value="1"/>
</dbReference>
<dbReference type="Gene3D" id="3.40.1080.20">
    <property type="entry name" value="Acetyl-CoA hydrolase/transferase C-terminal domain"/>
    <property type="match status" value="1"/>
</dbReference>
<dbReference type="AlphaFoldDB" id="A0A5S9R6I4"/>
<organism evidence="2 3">
    <name type="scientific">Mycolicibacterium vanbaalenii</name>
    <name type="common">Mycobacterium vanbaalenii</name>
    <dbReference type="NCBI Taxonomy" id="110539"/>
    <lineage>
        <taxon>Bacteria</taxon>
        <taxon>Bacillati</taxon>
        <taxon>Actinomycetota</taxon>
        <taxon>Actinomycetes</taxon>
        <taxon>Mycobacteriales</taxon>
        <taxon>Mycobacteriaceae</taxon>
        <taxon>Mycolicibacterium</taxon>
    </lineage>
</organism>
<dbReference type="Gene3D" id="3.30.750.70">
    <property type="entry name" value="4-hydroxybutyrate coenzyme like domains"/>
    <property type="match status" value="1"/>
</dbReference>
<protein>
    <submittedName>
        <fullName evidence="2">Butanoate coenzyme A-transferase</fullName>
        <ecNumber evidence="2">2.8.3.-</ecNumber>
    </submittedName>
</protein>
<dbReference type="Pfam" id="PF13336">
    <property type="entry name" value="AcetylCoA_hyd_C"/>
    <property type="match status" value="1"/>
</dbReference>
<proteinExistence type="predicted"/>
<dbReference type="GO" id="GO:0008775">
    <property type="term" value="F:acetate CoA-transferase activity"/>
    <property type="evidence" value="ECO:0007669"/>
    <property type="project" value="InterPro"/>
</dbReference>
<dbReference type="EMBL" id="CACSIP010000045">
    <property type="protein sequence ID" value="CAA0131915.1"/>
    <property type="molecule type" value="Genomic_DNA"/>
</dbReference>
<keyword evidence="2" id="KW-0808">Transferase</keyword>
<dbReference type="SUPFAM" id="SSF100950">
    <property type="entry name" value="NagB/RpiA/CoA transferase-like"/>
    <property type="match status" value="2"/>
</dbReference>
<evidence type="ECO:0000259" key="1">
    <source>
        <dbReference type="Pfam" id="PF13336"/>
    </source>
</evidence>
<dbReference type="InterPro" id="IPR038460">
    <property type="entry name" value="AcetylCoA_hyd_C_sf"/>
</dbReference>
<reference evidence="2 3" key="1">
    <citation type="submission" date="2019-11" db="EMBL/GenBank/DDBJ databases">
        <authorList>
            <person name="Holert J."/>
        </authorList>
    </citation>
    <scope>NUCLEOTIDE SEQUENCE [LARGE SCALE GENOMIC DNA]</scope>
    <source>
        <strain evidence="2">BC8_1</strain>
    </source>
</reference>
<name>A0A5S9R6I4_MYCVN</name>
<keyword evidence="3" id="KW-1185">Reference proteome</keyword>
<dbReference type="InterPro" id="IPR026888">
    <property type="entry name" value="AcetylCoA_hyd_C"/>
</dbReference>